<feature type="compositionally biased region" description="Basic and acidic residues" evidence="1">
    <location>
        <begin position="22"/>
        <end position="31"/>
    </location>
</feature>
<dbReference type="HOGENOM" id="CLU_3182850_0_0_9"/>
<protein>
    <submittedName>
        <fullName evidence="2">Uncharacterized protein</fullName>
    </submittedName>
</protein>
<organism evidence="2 3">
    <name type="scientific">Desulfoscipio gibsoniae DSM 7213</name>
    <dbReference type="NCBI Taxonomy" id="767817"/>
    <lineage>
        <taxon>Bacteria</taxon>
        <taxon>Bacillati</taxon>
        <taxon>Bacillota</taxon>
        <taxon>Clostridia</taxon>
        <taxon>Eubacteriales</taxon>
        <taxon>Desulfallaceae</taxon>
        <taxon>Desulfoscipio</taxon>
    </lineage>
</organism>
<dbReference type="Proteomes" id="UP000013520">
    <property type="component" value="Chromosome"/>
</dbReference>
<feature type="region of interest" description="Disordered" evidence="1">
    <location>
        <begin position="1"/>
        <end position="46"/>
    </location>
</feature>
<dbReference type="EMBL" id="CP003273">
    <property type="protein sequence ID" value="AGL03050.1"/>
    <property type="molecule type" value="Genomic_DNA"/>
</dbReference>
<accession>R4KR64</accession>
<proteinExistence type="predicted"/>
<dbReference type="STRING" id="767817.Desgi_3728"/>
<gene>
    <name evidence="2" type="ORF">Desgi_3728</name>
</gene>
<dbReference type="RefSeq" id="WP_006520440.1">
    <property type="nucleotide sequence ID" value="NC_021184.1"/>
</dbReference>
<evidence type="ECO:0000256" key="1">
    <source>
        <dbReference type="SAM" id="MobiDB-lite"/>
    </source>
</evidence>
<name>R4KR64_9FIRM</name>
<dbReference type="KEGG" id="dgi:Desgi_3728"/>
<dbReference type="AlphaFoldDB" id="R4KR64"/>
<feature type="compositionally biased region" description="Polar residues" evidence="1">
    <location>
        <begin position="10"/>
        <end position="21"/>
    </location>
</feature>
<reference evidence="2 3" key="1">
    <citation type="submission" date="2012-01" db="EMBL/GenBank/DDBJ databases">
        <title>Complete sequence of Desulfotomaculum gibsoniae DSM 7213.</title>
        <authorList>
            <consortium name="US DOE Joint Genome Institute"/>
            <person name="Lucas S."/>
            <person name="Han J."/>
            <person name="Lapidus A."/>
            <person name="Cheng J.-F."/>
            <person name="Goodwin L."/>
            <person name="Pitluck S."/>
            <person name="Peters L."/>
            <person name="Ovchinnikova G."/>
            <person name="Teshima H."/>
            <person name="Detter J.C."/>
            <person name="Han C."/>
            <person name="Tapia R."/>
            <person name="Land M."/>
            <person name="Hauser L."/>
            <person name="Kyrpides N."/>
            <person name="Ivanova N."/>
            <person name="Pagani I."/>
            <person name="Parshina S."/>
            <person name="Plugge C."/>
            <person name="Muyzer G."/>
            <person name="Kuever J."/>
            <person name="Ivanova A."/>
            <person name="Nazina T."/>
            <person name="Klenk H.-P."/>
            <person name="Brambilla E."/>
            <person name="Spring S."/>
            <person name="Stams A.F."/>
            <person name="Woyke T."/>
        </authorList>
    </citation>
    <scope>NUCLEOTIDE SEQUENCE [LARGE SCALE GENOMIC DNA]</scope>
    <source>
        <strain evidence="2 3">DSM 7213</strain>
    </source>
</reference>
<evidence type="ECO:0000313" key="3">
    <source>
        <dbReference type="Proteomes" id="UP000013520"/>
    </source>
</evidence>
<sequence length="46" mass="5232">MKGVKRNNKAKNNTPTYNQGLTRKDELDRVRGFSTIVDPERGPSNK</sequence>
<keyword evidence="3" id="KW-1185">Reference proteome</keyword>
<evidence type="ECO:0000313" key="2">
    <source>
        <dbReference type="EMBL" id="AGL03050.1"/>
    </source>
</evidence>